<gene>
    <name evidence="1" type="ORF">KPL71_011961</name>
</gene>
<keyword evidence="2" id="KW-1185">Reference proteome</keyword>
<proteinExistence type="predicted"/>
<organism evidence="1 2">
    <name type="scientific">Citrus sinensis</name>
    <name type="common">Sweet orange</name>
    <name type="synonym">Citrus aurantium var. sinensis</name>
    <dbReference type="NCBI Taxonomy" id="2711"/>
    <lineage>
        <taxon>Eukaryota</taxon>
        <taxon>Viridiplantae</taxon>
        <taxon>Streptophyta</taxon>
        <taxon>Embryophyta</taxon>
        <taxon>Tracheophyta</taxon>
        <taxon>Spermatophyta</taxon>
        <taxon>Magnoliopsida</taxon>
        <taxon>eudicotyledons</taxon>
        <taxon>Gunneridae</taxon>
        <taxon>Pentapetalae</taxon>
        <taxon>rosids</taxon>
        <taxon>malvids</taxon>
        <taxon>Sapindales</taxon>
        <taxon>Rutaceae</taxon>
        <taxon>Aurantioideae</taxon>
        <taxon>Citrus</taxon>
    </lineage>
</organism>
<protein>
    <submittedName>
        <fullName evidence="1">Uncharacterized protein</fullName>
    </submittedName>
</protein>
<evidence type="ECO:0000313" key="2">
    <source>
        <dbReference type="Proteomes" id="UP000829398"/>
    </source>
</evidence>
<name>A0ACB8L7I8_CITSI</name>
<sequence>METNTSKTLDDETDLVFAREIVDEKTLDPSWSSPETLHDHLHPSNHPLTLTDLDKDQNNDDDDDYEEIYRDTRPISSSYGRYNWGSSLLSRPVEKHWPIQIKPTGVGAGLENLGNTCFINAILQCFTHTLPLVQALRSFDHPRPCDGATEGFCVICALRDHIELSLASSGKVLSPRKLVDNLNYISSFFQRYQQEDAHEFLQCLLDRLESCCLDSKTKDESLSCQGDNIVQRVFGGCLISKLQCCNCGSCSDTYEPLIDLSLEIEDVGSLGSALESFTKLEKIEDPETKFTCEKCKEQVSVEKQLMLDKVPSVAAFHLKRFKTDGSYVVKIDKHVEFPLELDLKPYTSGGQNSDVELKYHLYAIVEHMGSSPTCGHYFSYIRSSPDTWHRLNDSRVTRVEEEFVLSQDAYILFYAKQGTEWVSSLLEAESIGMNADISNSSPKSVLDNVENDYTSRSGVANAESCKANEPSASAGDSSTKFSCQLRSIDLEVNETRDTVKGMSACFTLASCRNAAEHETRDNTPMIDDASRPLSASDFYGVFCNEKVNKLTSLEEDNCNPGVEKVKIVDGFHPLTPPRSPSPDIYSGKPRETYQVPREHLKLESKGACKTQLERDGKDLERQEAVRCIKKTMTGERSQSVITTPVRSRSVTTTLVRSRTVTNDLPGYDSANTIDLGLLILDSLRKSNMSASWKFVEAKTSVDNNATSEEDLVAERGNDEKKKNIALKATKYESDGESEPDDEELAMLARRLECPLLNKLKKKAMVVTWDDSDEDSSDEEESQEVSNLALMAIGDDDDLNESEQDDQTPFIIAESSDSDDISVISTVQTVNQVSTIPRPSLKMSILPSKFHKPVPVIGFIDTGADTSMIDPSVIPSDSWENHSKLFRAVNGETFETTLITKKPIVDRPKTAFCIPDAQYQWIVMPFGLTVAPSLFQKAMTKIFSPILHHALVYIDDILLFSSDHDSHQKLLLDFFHIMQEYRIMLSEKKSSIAKESIDFLGMCPPRGPAQTEAVKQLKVIAQSPLPRRIPTTEQRILQTDASDDYWRAILLERIDGLDHFCAHASGQFKDSEKNYHVIYKEILAVKYGIKKFEFHLISHKFLINMDNSSFPRIFDFKNKLLPDKQLLNLKTWFSKYDFTVQHIKGLTLSHLSISEDELWYMWCLTTLYATKLVFPVKPVLRHITTPEFSSDLLWTLLEWYSPLTWWRKQLQNLCSFHGLNRMPEHEVNMFTIAFIVHMPYFQHLETRDFWTQDMAYEWKTYPHPYPLIHDISVTYVLRAYLMELNNVQPPATNIHHTSVGPSHSLEIVPKTQTCTPGLSSSPHDILVMEQRPDYTNVLF</sequence>
<evidence type="ECO:0000313" key="1">
    <source>
        <dbReference type="EMBL" id="KAH9769341.1"/>
    </source>
</evidence>
<dbReference type="Proteomes" id="UP000829398">
    <property type="component" value="Chromosome 4"/>
</dbReference>
<accession>A0ACB8L7I8</accession>
<comment type="caution">
    <text evidence="1">The sequence shown here is derived from an EMBL/GenBank/DDBJ whole genome shotgun (WGS) entry which is preliminary data.</text>
</comment>
<dbReference type="EMBL" id="CM039173">
    <property type="protein sequence ID" value="KAH9769341.1"/>
    <property type="molecule type" value="Genomic_DNA"/>
</dbReference>
<reference evidence="2" key="1">
    <citation type="journal article" date="2023" name="Hortic. Res.">
        <title>A chromosome-level phased genome enabling allele-level studies in sweet orange: a case study on citrus Huanglongbing tolerance.</title>
        <authorList>
            <person name="Wu B."/>
            <person name="Yu Q."/>
            <person name="Deng Z."/>
            <person name="Duan Y."/>
            <person name="Luo F."/>
            <person name="Gmitter F. Jr."/>
        </authorList>
    </citation>
    <scope>NUCLEOTIDE SEQUENCE [LARGE SCALE GENOMIC DNA]</scope>
    <source>
        <strain evidence="2">cv. Valencia</strain>
    </source>
</reference>